<organism evidence="3 4">
    <name type="scientific">Fibrella rubiginis</name>
    <dbReference type="NCBI Taxonomy" id="2817060"/>
    <lineage>
        <taxon>Bacteria</taxon>
        <taxon>Pseudomonadati</taxon>
        <taxon>Bacteroidota</taxon>
        <taxon>Cytophagia</taxon>
        <taxon>Cytophagales</taxon>
        <taxon>Spirosomataceae</taxon>
        <taxon>Fibrella</taxon>
    </lineage>
</organism>
<accession>A0A939K3I7</accession>
<dbReference type="InterPro" id="IPR001466">
    <property type="entry name" value="Beta-lactam-related"/>
</dbReference>
<evidence type="ECO:0000313" key="4">
    <source>
        <dbReference type="Proteomes" id="UP000664034"/>
    </source>
</evidence>
<dbReference type="SUPFAM" id="SSF56601">
    <property type="entry name" value="beta-lactamase/transpeptidase-like"/>
    <property type="match status" value="1"/>
</dbReference>
<dbReference type="InterPro" id="IPR050491">
    <property type="entry name" value="AmpC-like"/>
</dbReference>
<evidence type="ECO:0000256" key="1">
    <source>
        <dbReference type="SAM" id="SignalP"/>
    </source>
</evidence>
<feature type="signal peptide" evidence="1">
    <location>
        <begin position="1"/>
        <end position="20"/>
    </location>
</feature>
<keyword evidence="4" id="KW-1185">Reference proteome</keyword>
<dbReference type="Proteomes" id="UP000664034">
    <property type="component" value="Unassembled WGS sequence"/>
</dbReference>
<evidence type="ECO:0000259" key="2">
    <source>
        <dbReference type="Pfam" id="PF00144"/>
    </source>
</evidence>
<gene>
    <name evidence="3" type="ORF">J2I47_03870</name>
</gene>
<feature type="chain" id="PRO_5037229665" evidence="1">
    <location>
        <begin position="21"/>
        <end position="513"/>
    </location>
</feature>
<dbReference type="RefSeq" id="WP_207363247.1">
    <property type="nucleotide sequence ID" value="NZ_JAFMYV010000002.1"/>
</dbReference>
<dbReference type="AlphaFoldDB" id="A0A939K3I7"/>
<comment type="caution">
    <text evidence="3">The sequence shown here is derived from an EMBL/GenBank/DDBJ whole genome shotgun (WGS) entry which is preliminary data.</text>
</comment>
<sequence>MKRSFLCTVLGLAITTATHAQLPAPTPSPAPSPADRIARVRAALPVVEKLYRDYAAQRHIPGLGFGVVMDGQLIFGSGAGVNNLTSKTPATAQSQFRIASMTKSLTAMAILKLRDEGKLRLDDPAFTYVPELRSLTPLTSDAPPITVRHLLTHAAGFPEDNPWGDRQLADSEAEFTQFLKGGVSLSNVPGVAYEYANLGFTLLGRIITNVAQQPYQQYITQNILRPLGMNSTIWDYRQADPNRFVTGYRWQEEQWLPEVPLADGSWGAMGGLITTVEDFGKYMALHLSAWPARSEPETGPVKRSSLREMQQPWNFRGLNGAYKYPSGRTVAQTGSYAYGLGWTRDSDGRVSVGHSGGLPGYGSEWQILPDYGIGVVACASLTYAGPRGLNTAALDTLITLAGLKPRPVVVSAILRQRQAELLQLLPTFNGADASGIFAENFFPDTPLPLRQKALAALFGKIGRVVRVSEMVPENNLRGTFQITGERGTVDVFFTLTPERNALIQQLDLRESTK</sequence>
<dbReference type="EMBL" id="JAFMYV010000002">
    <property type="protein sequence ID" value="MBO0935678.1"/>
    <property type="molecule type" value="Genomic_DNA"/>
</dbReference>
<dbReference type="PANTHER" id="PTHR46825">
    <property type="entry name" value="D-ALANYL-D-ALANINE-CARBOXYPEPTIDASE/ENDOPEPTIDASE AMPH"/>
    <property type="match status" value="1"/>
</dbReference>
<dbReference type="InterPro" id="IPR012338">
    <property type="entry name" value="Beta-lactam/transpept-like"/>
</dbReference>
<dbReference type="Pfam" id="PF00144">
    <property type="entry name" value="Beta-lactamase"/>
    <property type="match status" value="1"/>
</dbReference>
<feature type="domain" description="Beta-lactamase-related" evidence="2">
    <location>
        <begin position="48"/>
        <end position="390"/>
    </location>
</feature>
<protein>
    <submittedName>
        <fullName evidence="3">Beta-lactamase family protein</fullName>
    </submittedName>
</protein>
<dbReference type="PANTHER" id="PTHR46825:SF9">
    <property type="entry name" value="BETA-LACTAMASE-RELATED DOMAIN-CONTAINING PROTEIN"/>
    <property type="match status" value="1"/>
</dbReference>
<keyword evidence="1" id="KW-0732">Signal</keyword>
<proteinExistence type="predicted"/>
<dbReference type="Gene3D" id="3.40.710.10">
    <property type="entry name" value="DD-peptidase/beta-lactamase superfamily"/>
    <property type="match status" value="1"/>
</dbReference>
<evidence type="ECO:0000313" key="3">
    <source>
        <dbReference type="EMBL" id="MBO0935678.1"/>
    </source>
</evidence>
<name>A0A939K3I7_9BACT</name>
<reference evidence="3" key="1">
    <citation type="submission" date="2021-03" db="EMBL/GenBank/DDBJ databases">
        <title>Fibrella sp. HMF5335 genome sequencing and assembly.</title>
        <authorList>
            <person name="Kang H."/>
            <person name="Kim H."/>
            <person name="Bae S."/>
            <person name="Joh K."/>
        </authorList>
    </citation>
    <scope>NUCLEOTIDE SEQUENCE</scope>
    <source>
        <strain evidence="3">HMF5335</strain>
    </source>
</reference>